<dbReference type="EMBL" id="MTYJ01000199">
    <property type="protein sequence ID" value="OWA50680.1"/>
    <property type="molecule type" value="Genomic_DNA"/>
</dbReference>
<accession>A0A9X6NB02</accession>
<organism evidence="1 2">
    <name type="scientific">Hypsibius exemplaris</name>
    <name type="common">Freshwater tardigrade</name>
    <dbReference type="NCBI Taxonomy" id="2072580"/>
    <lineage>
        <taxon>Eukaryota</taxon>
        <taxon>Metazoa</taxon>
        <taxon>Ecdysozoa</taxon>
        <taxon>Tardigrada</taxon>
        <taxon>Eutardigrada</taxon>
        <taxon>Parachela</taxon>
        <taxon>Hypsibioidea</taxon>
        <taxon>Hypsibiidae</taxon>
        <taxon>Hypsibius</taxon>
    </lineage>
</organism>
<proteinExistence type="predicted"/>
<protein>
    <submittedName>
        <fullName evidence="1">Uncharacterized protein</fullName>
    </submittedName>
</protein>
<dbReference type="Proteomes" id="UP000192578">
    <property type="component" value="Unassembled WGS sequence"/>
</dbReference>
<gene>
    <name evidence="1" type="ORF">BV898_15190</name>
</gene>
<reference evidence="2" key="1">
    <citation type="submission" date="2017-01" db="EMBL/GenBank/DDBJ databases">
        <title>Comparative genomics of anhydrobiosis in the tardigrade Hypsibius dujardini.</title>
        <authorList>
            <person name="Yoshida Y."/>
            <person name="Koutsovoulos G."/>
            <person name="Laetsch D."/>
            <person name="Stevens L."/>
            <person name="Kumar S."/>
            <person name="Horikawa D."/>
            <person name="Ishino K."/>
            <person name="Komine S."/>
            <person name="Tomita M."/>
            <person name="Blaxter M."/>
            <person name="Arakawa K."/>
        </authorList>
    </citation>
    <scope>NUCLEOTIDE SEQUENCE [LARGE SCALE GENOMIC DNA]</scope>
    <source>
        <strain evidence="2">Z151</strain>
    </source>
</reference>
<sequence>MLPRQRSPVKPQNGAFGGGSLLFIHVSARLEALAKVLDIVVNRQADCTDWARNFTKNGNNAILRRPTSRTQTTRIPTYRTSEMAFRSSPSSAMQTVYIVAVLACVCGVYGSYRPAPAPEYVAPQPQPWRYVDPHAPQPQYGASYADGLAPRYRRGYGPAPAPEYVAPVYYAPQPAPRSYGYPAPAPE</sequence>
<dbReference type="AlphaFoldDB" id="A0A9X6NB02"/>
<name>A0A9X6NB02_HYPEX</name>
<evidence type="ECO:0000313" key="2">
    <source>
        <dbReference type="Proteomes" id="UP000192578"/>
    </source>
</evidence>
<comment type="caution">
    <text evidence="1">The sequence shown here is derived from an EMBL/GenBank/DDBJ whole genome shotgun (WGS) entry which is preliminary data.</text>
</comment>
<keyword evidence="2" id="KW-1185">Reference proteome</keyword>
<evidence type="ECO:0000313" key="1">
    <source>
        <dbReference type="EMBL" id="OWA50680.1"/>
    </source>
</evidence>